<evidence type="ECO:0000313" key="2">
    <source>
        <dbReference type="Proteomes" id="UP000826212"/>
    </source>
</evidence>
<dbReference type="Proteomes" id="UP000826212">
    <property type="component" value="Chromosome"/>
</dbReference>
<dbReference type="EMBL" id="CP081303">
    <property type="protein sequence ID" value="QZE14538.1"/>
    <property type="molecule type" value="Genomic_DNA"/>
</dbReference>
<name>A0AC61NG10_9BACT</name>
<proteinExistence type="predicted"/>
<gene>
    <name evidence="1" type="ORF">K4L44_01315</name>
</gene>
<evidence type="ECO:0000313" key="1">
    <source>
        <dbReference type="EMBL" id="QZE14538.1"/>
    </source>
</evidence>
<accession>A0AC61NG10</accession>
<protein>
    <submittedName>
        <fullName evidence="1">Organic solvent tolerance protein OstA</fullName>
    </submittedName>
</protein>
<keyword evidence="2" id="KW-1185">Reference proteome</keyword>
<reference evidence="1" key="1">
    <citation type="submission" date="2021-08" db="EMBL/GenBank/DDBJ databases">
        <title>Novel anaerobic bacterium isolated from sea squirt in East Sea, Republic of Korea.</title>
        <authorList>
            <person name="Nguyen T.H."/>
            <person name="Li Z."/>
            <person name="Lee Y.-J."/>
            <person name="Ko J."/>
            <person name="Kim S.-G."/>
        </authorList>
    </citation>
    <scope>NUCLEOTIDE SEQUENCE</scope>
    <source>
        <strain evidence="1">KCTC 25031</strain>
    </source>
</reference>
<organism evidence="1 2">
    <name type="scientific">Halosquirtibacter laminarini</name>
    <dbReference type="NCBI Taxonomy" id="3374600"/>
    <lineage>
        <taxon>Bacteria</taxon>
        <taxon>Pseudomonadati</taxon>
        <taxon>Bacteroidota</taxon>
        <taxon>Bacteroidia</taxon>
        <taxon>Marinilabiliales</taxon>
        <taxon>Prolixibacteraceae</taxon>
        <taxon>Halosquirtibacter</taxon>
    </lineage>
</organism>
<sequence length="536" mass="61443">MRHRLRLLCLFVSLTLFTNVDAQKRRVYIDHSDSLVSNVGVAHNADRLIGNVIVRHQGAIMHCDSAYFYSKENRVDAFGRIHITQGDTLNLKGNSLAYDGNTSLAIIRGDVKLKDPSLELTTDLLEYNLENGVAFYTTGGTIVDSLNTLKSKIGRYYSNDKMLFFKDSVELDNKDFLMFSDTLKYNTEIKTVYISGPTTINSDSGYLYSESGWYSTITQNAELYKNSKMGNKKQELRCDTLLYDKLKGRGIAHHHVEIEDFKSRLVIKGEYGKYHEFSKKGMVTKSALLLQYDKKDTLYLHADTLRTQSVADSIPDKKIFLAYNRVRFYRRDMQGVCDSLTYSAQDSVMRMYFDPIVWAMKNQMTADSITYANNNKGAGLLNLYGKSFMVSLDTLVLYNQISGKNMIGYIVNNKLDRLDVNGNGQTVYYVKDKEGMVGVNKAICSDIRIKLKNNKIDRISFIESPKMDFFPPGDFGRGDLKLPMFRWEEALRPKNPLDVFNFDSYKKEEEIIRNIGESDEQKNVFEKVRKSLRNVK</sequence>